<dbReference type="OrthoDB" id="8116828at2"/>
<evidence type="ECO:0000256" key="1">
    <source>
        <dbReference type="SAM" id="MobiDB-lite"/>
    </source>
</evidence>
<accession>A0A4V3QY56</accession>
<dbReference type="GO" id="GO:0006400">
    <property type="term" value="P:tRNA modification"/>
    <property type="evidence" value="ECO:0007669"/>
    <property type="project" value="InterPro"/>
</dbReference>
<organism evidence="3 4">
    <name type="scientific">Sphingomonas gei</name>
    <dbReference type="NCBI Taxonomy" id="1395960"/>
    <lineage>
        <taxon>Bacteria</taxon>
        <taxon>Pseudomonadati</taxon>
        <taxon>Pseudomonadota</taxon>
        <taxon>Alphaproteobacteria</taxon>
        <taxon>Sphingomonadales</taxon>
        <taxon>Sphingomonadaceae</taxon>
        <taxon>Sphingomonas</taxon>
    </lineage>
</organism>
<dbReference type="InterPro" id="IPR036511">
    <property type="entry name" value="TGT-like_sf"/>
</dbReference>
<evidence type="ECO:0000313" key="4">
    <source>
        <dbReference type="Proteomes" id="UP000306147"/>
    </source>
</evidence>
<evidence type="ECO:0000259" key="2">
    <source>
        <dbReference type="Pfam" id="PF23859"/>
    </source>
</evidence>
<reference evidence="3 4" key="1">
    <citation type="submission" date="2019-04" db="EMBL/GenBank/DDBJ databases">
        <title>Sphingomonas psychrotolerans sp. nov., isolated from soil in the Tianshan Mountains, Xinjiang, China.</title>
        <authorList>
            <person name="Luo Y."/>
            <person name="Sheng H."/>
        </authorList>
    </citation>
    <scope>NUCLEOTIDE SEQUENCE [LARGE SCALE GENOMIC DNA]</scope>
    <source>
        <strain evidence="3 4">ZFGT-11</strain>
    </source>
</reference>
<gene>
    <name evidence="3" type="ORF">E5A73_19640</name>
</gene>
<dbReference type="InterPro" id="IPR055645">
    <property type="entry name" value="DpdA"/>
</dbReference>
<feature type="domain" description="DeoxyPurine in DNA protein A" evidence="2">
    <location>
        <begin position="53"/>
        <end position="246"/>
    </location>
</feature>
<comment type="caution">
    <text evidence="3">The sequence shown here is derived from an EMBL/GenBank/DDBJ whole genome shotgun (WGS) entry which is preliminary data.</text>
</comment>
<dbReference type="EMBL" id="SRXT01000009">
    <property type="protein sequence ID" value="TGX49062.1"/>
    <property type="molecule type" value="Genomic_DNA"/>
</dbReference>
<dbReference type="AlphaFoldDB" id="A0A4V3QY56"/>
<dbReference type="Gene3D" id="3.20.20.105">
    <property type="entry name" value="Queuine tRNA-ribosyltransferase-like"/>
    <property type="match status" value="1"/>
</dbReference>
<dbReference type="Pfam" id="PF23859">
    <property type="entry name" value="DpdA"/>
    <property type="match status" value="1"/>
</dbReference>
<sequence length="336" mass="36863">MSIDIIVGLPHLNEGPILQRARTLRTTALISANGLSRWSGKRGWREWIGWRTSQLRNANGLAALCLDSAGFVAASRYGGFPWTIADYVVLAATYPFLWWASADYCVEPEIAGDREEVTDRISRTIRANRDCSRLADDHGIASRMMPVIQGRSPSDYERCADALSGLIASAALVGVGSMCRRDIHGPEGLIAVIDHLDRVLPAGIRLHAFGVKGTALPFLLPYSHRVASIDSQAYGVAARRAALGGGIAKTDVLVADHLEQWVGAQRARLGRRPHQLPQVRPTPHDPPPPDPWEAAIAQAREEIRDLIEAGDLDHDELTSPWIEQWAADIYRDRLAA</sequence>
<evidence type="ECO:0000313" key="3">
    <source>
        <dbReference type="EMBL" id="TGX49062.1"/>
    </source>
</evidence>
<protein>
    <recommendedName>
        <fullName evidence="2">DeoxyPurine in DNA protein A domain-containing protein</fullName>
    </recommendedName>
</protein>
<keyword evidence="4" id="KW-1185">Reference proteome</keyword>
<proteinExistence type="predicted"/>
<dbReference type="Proteomes" id="UP000306147">
    <property type="component" value="Unassembled WGS sequence"/>
</dbReference>
<dbReference type="RefSeq" id="WP_135965555.1">
    <property type="nucleotide sequence ID" value="NZ_SRXT01000009.1"/>
</dbReference>
<name>A0A4V3QY56_9SPHN</name>
<dbReference type="SUPFAM" id="SSF51713">
    <property type="entry name" value="tRNA-guanine transglycosylase"/>
    <property type="match status" value="1"/>
</dbReference>
<feature type="region of interest" description="Disordered" evidence="1">
    <location>
        <begin position="272"/>
        <end position="292"/>
    </location>
</feature>